<dbReference type="InterPro" id="IPR015813">
    <property type="entry name" value="Pyrv/PenolPyrv_kinase-like_dom"/>
</dbReference>
<dbReference type="InterPro" id="IPR005000">
    <property type="entry name" value="Aldolase/citrate-lyase_domain"/>
</dbReference>
<dbReference type="EMBL" id="JAHVHU010000002">
    <property type="protein sequence ID" value="MBY5956944.1"/>
    <property type="molecule type" value="Genomic_DNA"/>
</dbReference>
<accession>A0A953HKX0</accession>
<evidence type="ECO:0000256" key="1">
    <source>
        <dbReference type="ARBA" id="ARBA00005568"/>
    </source>
</evidence>
<keyword evidence="3" id="KW-0456">Lyase</keyword>
<proteinExistence type="inferred from homology"/>
<keyword evidence="6" id="KW-1185">Reference proteome</keyword>
<evidence type="ECO:0000313" key="5">
    <source>
        <dbReference type="EMBL" id="MBY5956944.1"/>
    </source>
</evidence>
<gene>
    <name evidence="5" type="ORF">KUV50_02275</name>
</gene>
<evidence type="ECO:0000313" key="6">
    <source>
        <dbReference type="Proteomes" id="UP000753961"/>
    </source>
</evidence>
<dbReference type="RefSeq" id="WP_222578458.1">
    <property type="nucleotide sequence ID" value="NZ_JAHVHU010000002.1"/>
</dbReference>
<evidence type="ECO:0000259" key="4">
    <source>
        <dbReference type="Pfam" id="PF03328"/>
    </source>
</evidence>
<dbReference type="InterPro" id="IPR050251">
    <property type="entry name" value="HpcH-HpaI_aldolase"/>
</dbReference>
<dbReference type="GO" id="GO:0005737">
    <property type="term" value="C:cytoplasm"/>
    <property type="evidence" value="ECO:0007669"/>
    <property type="project" value="TreeGrafter"/>
</dbReference>
<reference evidence="5" key="1">
    <citation type="submission" date="2021-06" db="EMBL/GenBank/DDBJ databases">
        <title>44 bacteria genomes isolated from Dapeng, Shenzhen.</title>
        <authorList>
            <person name="Zheng W."/>
            <person name="Yu S."/>
            <person name="Huang Y."/>
        </authorList>
    </citation>
    <scope>NUCLEOTIDE SEQUENCE</scope>
    <source>
        <strain evidence="5">DP5N28-2</strain>
    </source>
</reference>
<dbReference type="SUPFAM" id="SSF51621">
    <property type="entry name" value="Phosphoenolpyruvate/pyruvate domain"/>
    <property type="match status" value="1"/>
</dbReference>
<dbReference type="AlphaFoldDB" id="A0A953HKX0"/>
<dbReference type="Pfam" id="PF03328">
    <property type="entry name" value="HpcH_HpaI"/>
    <property type="match status" value="1"/>
</dbReference>
<name>A0A953HKX0_9BACT</name>
<organism evidence="5 6">
    <name type="scientific">Membranihabitans marinus</name>
    <dbReference type="NCBI Taxonomy" id="1227546"/>
    <lineage>
        <taxon>Bacteria</taxon>
        <taxon>Pseudomonadati</taxon>
        <taxon>Bacteroidota</taxon>
        <taxon>Saprospiria</taxon>
        <taxon>Saprospirales</taxon>
        <taxon>Saprospiraceae</taxon>
        <taxon>Membranihabitans</taxon>
    </lineage>
</organism>
<dbReference type="Proteomes" id="UP000753961">
    <property type="component" value="Unassembled WGS sequence"/>
</dbReference>
<comment type="similarity">
    <text evidence="1">Belongs to the HpcH/HpaI aldolase family.</text>
</comment>
<dbReference type="Gene3D" id="3.20.20.60">
    <property type="entry name" value="Phosphoenolpyruvate-binding domains"/>
    <property type="match status" value="1"/>
</dbReference>
<evidence type="ECO:0000256" key="3">
    <source>
        <dbReference type="ARBA" id="ARBA00023239"/>
    </source>
</evidence>
<dbReference type="PANTHER" id="PTHR30502:SF0">
    <property type="entry name" value="PHOSPHOENOLPYRUVATE CARBOXYLASE FAMILY PROTEIN"/>
    <property type="match status" value="1"/>
</dbReference>
<comment type="caution">
    <text evidence="5">The sequence shown here is derived from an EMBL/GenBank/DDBJ whole genome shotgun (WGS) entry which is preliminary data.</text>
</comment>
<dbReference type="GO" id="GO:0016832">
    <property type="term" value="F:aldehyde-lyase activity"/>
    <property type="evidence" value="ECO:0007669"/>
    <property type="project" value="TreeGrafter"/>
</dbReference>
<keyword evidence="2" id="KW-0479">Metal-binding</keyword>
<dbReference type="GO" id="GO:0046872">
    <property type="term" value="F:metal ion binding"/>
    <property type="evidence" value="ECO:0007669"/>
    <property type="project" value="UniProtKB-KW"/>
</dbReference>
<dbReference type="PANTHER" id="PTHR30502">
    <property type="entry name" value="2-KETO-3-DEOXY-L-RHAMNONATE ALDOLASE"/>
    <property type="match status" value="1"/>
</dbReference>
<feature type="domain" description="HpcH/HpaI aldolase/citrate lyase" evidence="4">
    <location>
        <begin position="25"/>
        <end position="219"/>
    </location>
</feature>
<dbReference type="InterPro" id="IPR040442">
    <property type="entry name" value="Pyrv_kinase-like_dom_sf"/>
</dbReference>
<sequence>MNGKKIRQALHDGRRVYGTAMISQSPHWPGILASAGIDFVFIDTEHTALGRQTVGEVCHLYKGHGIAPVVRIPSPDPYQATMMLDGGASGVIAPYIERAEQVRKLVGAVKYKPLKGERLAQFLKGEKELEPELRDYLIKHNEDTVLIVNIESTPALEALDDILSVEGLDGILVGPHDLTCSLGIPEEYHHPLFIETIESIIDKARNNQVGVGIHVWDAVGFDQEIEWIKRGANLVVHSNDLSLLSGTLRTNINNIKTALGQSGVDGQDAEPIV</sequence>
<evidence type="ECO:0000256" key="2">
    <source>
        <dbReference type="ARBA" id="ARBA00022723"/>
    </source>
</evidence>
<protein>
    <recommendedName>
        <fullName evidence="4">HpcH/HpaI aldolase/citrate lyase domain-containing protein</fullName>
    </recommendedName>
</protein>